<keyword evidence="3" id="KW-1185">Reference proteome</keyword>
<evidence type="ECO:0000313" key="3">
    <source>
        <dbReference type="Proteomes" id="UP001500748"/>
    </source>
</evidence>
<reference evidence="3" key="1">
    <citation type="journal article" date="2019" name="Int. J. Syst. Evol. Microbiol.">
        <title>The Global Catalogue of Microorganisms (GCM) 10K type strain sequencing project: providing services to taxonomists for standard genome sequencing and annotation.</title>
        <authorList>
            <consortium name="The Broad Institute Genomics Platform"/>
            <consortium name="The Broad Institute Genome Sequencing Center for Infectious Disease"/>
            <person name="Wu L."/>
            <person name="Ma J."/>
        </authorList>
    </citation>
    <scope>NUCLEOTIDE SEQUENCE [LARGE SCALE GENOMIC DNA]</scope>
    <source>
        <strain evidence="3">JCM 17337</strain>
    </source>
</reference>
<name>A0ABP7H657_9FLAO</name>
<dbReference type="InterPro" id="IPR001509">
    <property type="entry name" value="Epimerase_deHydtase"/>
</dbReference>
<dbReference type="Proteomes" id="UP001500748">
    <property type="component" value="Unassembled WGS sequence"/>
</dbReference>
<protein>
    <submittedName>
        <fullName evidence="2">NAD-dependent epimerase/dehydratase family protein</fullName>
    </submittedName>
</protein>
<organism evidence="2 3">
    <name type="scientific">Flavobacterium ginsengiterrae</name>
    <dbReference type="NCBI Taxonomy" id="871695"/>
    <lineage>
        <taxon>Bacteria</taxon>
        <taxon>Pseudomonadati</taxon>
        <taxon>Bacteroidota</taxon>
        <taxon>Flavobacteriia</taxon>
        <taxon>Flavobacteriales</taxon>
        <taxon>Flavobacteriaceae</taxon>
        <taxon>Flavobacterium</taxon>
    </lineage>
</organism>
<feature type="domain" description="NAD-dependent epimerase/dehydratase" evidence="1">
    <location>
        <begin position="3"/>
        <end position="205"/>
    </location>
</feature>
<dbReference type="RefSeq" id="WP_345146400.1">
    <property type="nucleotide sequence ID" value="NZ_BAABDU010000007.1"/>
</dbReference>
<sequence length="299" mass="33392">MKILLTGSNGFFGQIIIKALQRENIFFTLSTNSGDYPIFLDKNIPSFREEYDLIIHAAGKAHSEPKTEAEKKHFFDVNNKGTLNLLQGLKKSGIPKKFVFISSVAVYGQDFGSIISEEHILKAKDPYGVSKIKAEENIIEWCKENNVICTILRLPLLIGENPLGNLRAMIKAIEKGYYFNIAGGGARKSMVLAKDVADFIPKVSEIGGIYNLTDGTHPSFYELSKVISKQKGKKMPFNLPMSLARTIGKIGDLLGNKFPINTSRLKKITSDLTFDDSKARKKIGWNPMNVLKYLENNNL</sequence>
<dbReference type="InterPro" id="IPR036291">
    <property type="entry name" value="NAD(P)-bd_dom_sf"/>
</dbReference>
<evidence type="ECO:0000259" key="1">
    <source>
        <dbReference type="Pfam" id="PF01370"/>
    </source>
</evidence>
<dbReference type="Pfam" id="PF01370">
    <property type="entry name" value="Epimerase"/>
    <property type="match status" value="1"/>
</dbReference>
<comment type="caution">
    <text evidence="2">The sequence shown here is derived from an EMBL/GenBank/DDBJ whole genome shotgun (WGS) entry which is preliminary data.</text>
</comment>
<gene>
    <name evidence="2" type="ORF">GCM10022423_39450</name>
</gene>
<dbReference type="EMBL" id="BAABDU010000007">
    <property type="protein sequence ID" value="GAA3779542.1"/>
    <property type="molecule type" value="Genomic_DNA"/>
</dbReference>
<dbReference type="Gene3D" id="3.40.50.720">
    <property type="entry name" value="NAD(P)-binding Rossmann-like Domain"/>
    <property type="match status" value="1"/>
</dbReference>
<dbReference type="PANTHER" id="PTHR43245">
    <property type="entry name" value="BIFUNCTIONAL POLYMYXIN RESISTANCE PROTEIN ARNA"/>
    <property type="match status" value="1"/>
</dbReference>
<dbReference type="InterPro" id="IPR050177">
    <property type="entry name" value="Lipid_A_modif_metabolic_enz"/>
</dbReference>
<dbReference type="PANTHER" id="PTHR43245:SF58">
    <property type="entry name" value="BLL5923 PROTEIN"/>
    <property type="match status" value="1"/>
</dbReference>
<proteinExistence type="predicted"/>
<dbReference type="SUPFAM" id="SSF51735">
    <property type="entry name" value="NAD(P)-binding Rossmann-fold domains"/>
    <property type="match status" value="1"/>
</dbReference>
<evidence type="ECO:0000313" key="2">
    <source>
        <dbReference type="EMBL" id="GAA3779542.1"/>
    </source>
</evidence>
<accession>A0ABP7H657</accession>